<dbReference type="Proteomes" id="UP000007110">
    <property type="component" value="Unassembled WGS sequence"/>
</dbReference>
<dbReference type="InterPro" id="IPR013861">
    <property type="entry name" value="TMEM115/Pdh1/Rbl19"/>
</dbReference>
<evidence type="ECO:0000313" key="8">
    <source>
        <dbReference type="Proteomes" id="UP000007110"/>
    </source>
</evidence>
<dbReference type="EnsemblMetazoa" id="XM_030983433">
    <property type="protein sequence ID" value="XP_030839293"/>
    <property type="gene ID" value="LOC115918575"/>
</dbReference>
<dbReference type="OrthoDB" id="73612at2759"/>
<dbReference type="RefSeq" id="XP_782612.3">
    <property type="nucleotide sequence ID" value="XM_777519.5"/>
</dbReference>
<proteinExistence type="predicted"/>
<evidence type="ECO:0000256" key="4">
    <source>
        <dbReference type="ARBA" id="ARBA00023136"/>
    </source>
</evidence>
<dbReference type="GeneID" id="577279"/>
<dbReference type="AlphaFoldDB" id="A0A7M7SXV0"/>
<dbReference type="SMART" id="SM01160">
    <property type="entry name" value="DUF1751"/>
    <property type="match status" value="1"/>
</dbReference>
<keyword evidence="3 6" id="KW-1133">Transmembrane helix</keyword>
<name>A0A7M7SXV0_STRPU</name>
<dbReference type="GO" id="GO:0005794">
    <property type="term" value="C:Golgi apparatus"/>
    <property type="evidence" value="ECO:0000318"/>
    <property type="project" value="GO_Central"/>
</dbReference>
<dbReference type="PANTHER" id="PTHR13377">
    <property type="entry name" value="PLACENTAL PROTEIN 6"/>
    <property type="match status" value="1"/>
</dbReference>
<dbReference type="GO" id="GO:0006890">
    <property type="term" value="P:retrograde vesicle-mediated transport, Golgi to endoplasmic reticulum"/>
    <property type="evidence" value="ECO:0000318"/>
    <property type="project" value="GO_Central"/>
</dbReference>
<dbReference type="Pfam" id="PF08551">
    <property type="entry name" value="DUF1751"/>
    <property type="match status" value="1"/>
</dbReference>
<evidence type="ECO:0008006" key="9">
    <source>
        <dbReference type="Google" id="ProtNLM"/>
    </source>
</evidence>
<organism evidence="7 8">
    <name type="scientific">Strongylocentrotus purpuratus</name>
    <name type="common">Purple sea urchin</name>
    <dbReference type="NCBI Taxonomy" id="7668"/>
    <lineage>
        <taxon>Eukaryota</taxon>
        <taxon>Metazoa</taxon>
        <taxon>Echinodermata</taxon>
        <taxon>Eleutherozoa</taxon>
        <taxon>Echinozoa</taxon>
        <taxon>Echinoidea</taxon>
        <taxon>Euechinoidea</taxon>
        <taxon>Echinacea</taxon>
        <taxon>Camarodonta</taxon>
        <taxon>Echinidea</taxon>
        <taxon>Strongylocentrotidae</taxon>
        <taxon>Strongylocentrotus</taxon>
    </lineage>
</organism>
<keyword evidence="4 6" id="KW-0472">Membrane</keyword>
<dbReference type="OMA" id="EIHFWEV"/>
<feature type="compositionally biased region" description="Basic and acidic residues" evidence="5">
    <location>
        <begin position="340"/>
        <end position="358"/>
    </location>
</feature>
<reference evidence="7" key="2">
    <citation type="submission" date="2021-01" db="UniProtKB">
        <authorList>
            <consortium name="EnsemblMetazoa"/>
        </authorList>
    </citation>
    <scope>IDENTIFICATION</scope>
</reference>
<dbReference type="PANTHER" id="PTHR13377:SF3">
    <property type="entry name" value="TRANSMEMBRANE PROTEIN 115"/>
    <property type="match status" value="1"/>
</dbReference>
<dbReference type="KEGG" id="spu:577279"/>
<dbReference type="InterPro" id="IPR035952">
    <property type="entry name" value="Rhomboid-like_sf"/>
</dbReference>
<evidence type="ECO:0000256" key="1">
    <source>
        <dbReference type="ARBA" id="ARBA00004141"/>
    </source>
</evidence>
<protein>
    <recommendedName>
        <fullName evidence="9">Transmembrane protein 115</fullName>
    </recommendedName>
</protein>
<evidence type="ECO:0000256" key="5">
    <source>
        <dbReference type="SAM" id="MobiDB-lite"/>
    </source>
</evidence>
<feature type="transmembrane region" description="Helical" evidence="6">
    <location>
        <begin position="200"/>
        <end position="217"/>
    </location>
</feature>
<dbReference type="InParanoid" id="A0A7M7SXV0"/>
<dbReference type="FunCoup" id="A0A7M7SXV0">
    <property type="interactions" value="1964"/>
</dbReference>
<feature type="compositionally biased region" description="Low complexity" evidence="5">
    <location>
        <begin position="320"/>
        <end position="338"/>
    </location>
</feature>
<dbReference type="FunFam" id="1.20.1540.10:FF:000004">
    <property type="entry name" value="Transmembrane protein 115"/>
    <property type="match status" value="1"/>
</dbReference>
<dbReference type="KEGG" id="spu:115918575"/>
<feature type="region of interest" description="Disordered" evidence="5">
    <location>
        <begin position="308"/>
        <end position="358"/>
    </location>
</feature>
<keyword evidence="8" id="KW-1185">Reference proteome</keyword>
<dbReference type="Gene3D" id="1.20.1540.10">
    <property type="entry name" value="Rhomboid-like"/>
    <property type="match status" value="1"/>
</dbReference>
<evidence type="ECO:0000256" key="2">
    <source>
        <dbReference type="ARBA" id="ARBA00022692"/>
    </source>
</evidence>
<reference evidence="8" key="1">
    <citation type="submission" date="2015-02" db="EMBL/GenBank/DDBJ databases">
        <title>Genome sequencing for Strongylocentrotus purpuratus.</title>
        <authorList>
            <person name="Murali S."/>
            <person name="Liu Y."/>
            <person name="Vee V."/>
            <person name="English A."/>
            <person name="Wang M."/>
            <person name="Skinner E."/>
            <person name="Han Y."/>
            <person name="Muzny D.M."/>
            <person name="Worley K.C."/>
            <person name="Gibbs R.A."/>
        </authorList>
    </citation>
    <scope>NUCLEOTIDE SEQUENCE</scope>
</reference>
<dbReference type="GeneID" id="115918575"/>
<evidence type="ECO:0000256" key="3">
    <source>
        <dbReference type="ARBA" id="ARBA00022989"/>
    </source>
</evidence>
<keyword evidence="2 6" id="KW-0812">Transmembrane</keyword>
<evidence type="ECO:0000256" key="6">
    <source>
        <dbReference type="SAM" id="Phobius"/>
    </source>
</evidence>
<evidence type="ECO:0000313" key="7">
    <source>
        <dbReference type="EnsemblMetazoa" id="XP_030839293"/>
    </source>
</evidence>
<dbReference type="SUPFAM" id="SSF144091">
    <property type="entry name" value="Rhomboid-like"/>
    <property type="match status" value="1"/>
</dbReference>
<dbReference type="GO" id="GO:0016020">
    <property type="term" value="C:membrane"/>
    <property type="evidence" value="ECO:0007669"/>
    <property type="project" value="UniProtKB-SubCell"/>
</dbReference>
<feature type="transmembrane region" description="Helical" evidence="6">
    <location>
        <begin position="134"/>
        <end position="156"/>
    </location>
</feature>
<accession>A0A7M7SXV0</accession>
<feature type="transmembrane region" description="Helical" evidence="6">
    <location>
        <begin position="105"/>
        <end position="128"/>
    </location>
</feature>
<feature type="transmembrane region" description="Helical" evidence="6">
    <location>
        <begin position="24"/>
        <end position="43"/>
    </location>
</feature>
<dbReference type="RefSeq" id="XP_030839293.1">
    <property type="nucleotide sequence ID" value="XM_030983433.1"/>
</dbReference>
<sequence>MATSATTAPVGVQQIQAVFMKSSVVVKSICGVIIFLYFISFLVNNDKYLEALAVTPGLIFPPSFRVWTLFTHPFIEVHLWLVLHDVALVLLCGRLIEPLWSALEMLIFFAIVTVGSAIITSFLYLFMYLSTVNITYLFDTHIFGLAGYAGAVTIALKQSMGDGELPPKVARLRVHHLPVLLLVSSFLLRFIGIVPPTHPFMILTGMLTGWVYLRFYQRQTDGSRGDMADTFSFASFFPEVIRPFVAILANTVHSVLVKIKVCKKQIRKYDVGAPSPITISLPGTDPADAERRRQIALKALNERLSKVEEQTAWPSMDDQLSSTDPASPAPSSVSLMSDANPKDSVEINLDDPRSSGIA</sequence>
<comment type="subcellular location">
    <subcellularLocation>
        <location evidence="1">Membrane</location>
        <topology evidence="1">Multi-pass membrane protein</topology>
    </subcellularLocation>
</comment>